<keyword evidence="5" id="KW-0964">Secreted</keyword>
<feature type="transmembrane region" description="Helical" evidence="15">
    <location>
        <begin position="175"/>
        <end position="200"/>
    </location>
</feature>
<keyword evidence="6" id="KW-0336">GPI-anchor</keyword>
<sequence length="456" mass="50044">MKWALVLLALLPCSWGATEVNSTDVLLSSLSSCASTCVGNAIVASNCTAGDVKCVCAESTALKEGLVCVSENCSVKNLLTTYNSTNTYCQVPVRNKSPLFINITIIFGVLSGVFIAARIASKIAIAHSDFGLDDVFIILTLICGIPSTAMNIHGTAGHGEGKDIWTIEFDTLTKFFFYFWLLEVFYFAQVVLLKMSLLFFYLRIFPGPPQKLLWGTVIFNAIFGLIFTFLAAFQCTPVSFFWTNWDGEHHGTCLNVNGIGWANAAISIAIDIWMLAIPLWQLRSLKLHWKKKIGVAAMFVVGTFVTVVSIVRLQFIVDLGSSTNPTYDQTEVSIWSTIEINVGIICASMPSLRILMVRLFPRLGGSSYDSSKYNNYGDSYGRRSRVVNRSHALVELPSRGDSPSIPTHGGIEMKRTYNVQYSDGDEASLVDRKELGRKGHVHTTTASGASQSEVSL</sequence>
<evidence type="ECO:0000256" key="16">
    <source>
        <dbReference type="SAM" id="SignalP"/>
    </source>
</evidence>
<feature type="region of interest" description="Disordered" evidence="14">
    <location>
        <begin position="434"/>
        <end position="456"/>
    </location>
</feature>
<comment type="similarity">
    <text evidence="4">Belongs to the RBT5 family.</text>
</comment>
<evidence type="ECO:0000256" key="5">
    <source>
        <dbReference type="ARBA" id="ARBA00022525"/>
    </source>
</evidence>
<dbReference type="GO" id="GO:0005576">
    <property type="term" value="C:extracellular region"/>
    <property type="evidence" value="ECO:0007669"/>
    <property type="project" value="UniProtKB-SubCell"/>
</dbReference>
<feature type="transmembrane region" description="Helical" evidence="15">
    <location>
        <begin position="293"/>
        <end position="313"/>
    </location>
</feature>
<dbReference type="InterPro" id="IPR008427">
    <property type="entry name" value="Extracellular_membr_CFEM_dom"/>
</dbReference>
<dbReference type="SMART" id="SM00747">
    <property type="entry name" value="CFEM"/>
    <property type="match status" value="1"/>
</dbReference>
<comment type="subcellular location">
    <subcellularLocation>
        <location evidence="2">Membrane</location>
        <topology evidence="2">Lipid-anchor</topology>
        <topology evidence="2">GPI-anchor</topology>
    </subcellularLocation>
    <subcellularLocation>
        <location evidence="1">Membrane</location>
        <topology evidence="1">Multi-pass membrane protein</topology>
    </subcellularLocation>
    <subcellularLocation>
        <location evidence="3">Secreted</location>
    </subcellularLocation>
</comment>
<evidence type="ECO:0000256" key="4">
    <source>
        <dbReference type="ARBA" id="ARBA00010031"/>
    </source>
</evidence>
<dbReference type="InterPro" id="IPR049326">
    <property type="entry name" value="Rhodopsin_dom_fungi"/>
</dbReference>
<organism evidence="18 19">
    <name type="scientific">Thelonectria olida</name>
    <dbReference type="NCBI Taxonomy" id="1576542"/>
    <lineage>
        <taxon>Eukaryota</taxon>
        <taxon>Fungi</taxon>
        <taxon>Dikarya</taxon>
        <taxon>Ascomycota</taxon>
        <taxon>Pezizomycotina</taxon>
        <taxon>Sordariomycetes</taxon>
        <taxon>Hypocreomycetidae</taxon>
        <taxon>Hypocreales</taxon>
        <taxon>Nectriaceae</taxon>
        <taxon>Thelonectria</taxon>
    </lineage>
</organism>
<comment type="similarity">
    <text evidence="13">Belongs to the SAT4 family.</text>
</comment>
<feature type="transmembrane region" description="Helical" evidence="15">
    <location>
        <begin position="212"/>
        <end position="233"/>
    </location>
</feature>
<dbReference type="OrthoDB" id="2496787at2759"/>
<evidence type="ECO:0000256" key="10">
    <source>
        <dbReference type="ARBA" id="ARBA00023136"/>
    </source>
</evidence>
<dbReference type="GO" id="GO:0098552">
    <property type="term" value="C:side of membrane"/>
    <property type="evidence" value="ECO:0007669"/>
    <property type="project" value="UniProtKB-KW"/>
</dbReference>
<dbReference type="AlphaFoldDB" id="A0A9P8W4A3"/>
<evidence type="ECO:0000256" key="8">
    <source>
        <dbReference type="ARBA" id="ARBA00022729"/>
    </source>
</evidence>
<dbReference type="PANTHER" id="PTHR33048:SF143">
    <property type="entry name" value="EXTRACELLULAR MEMBRANE PROTEIN CFEM DOMAIN-CONTAINING PROTEIN-RELATED"/>
    <property type="match status" value="1"/>
</dbReference>
<evidence type="ECO:0000256" key="13">
    <source>
        <dbReference type="ARBA" id="ARBA00038359"/>
    </source>
</evidence>
<accession>A0A9P8W4A3</accession>
<evidence type="ECO:0000256" key="9">
    <source>
        <dbReference type="ARBA" id="ARBA00022989"/>
    </source>
</evidence>
<dbReference type="EMBL" id="JAGPYM010000010">
    <property type="protein sequence ID" value="KAH6889830.1"/>
    <property type="molecule type" value="Genomic_DNA"/>
</dbReference>
<evidence type="ECO:0000256" key="2">
    <source>
        <dbReference type="ARBA" id="ARBA00004589"/>
    </source>
</evidence>
<comment type="caution">
    <text evidence="18">The sequence shown here is derived from an EMBL/GenBank/DDBJ whole genome shotgun (WGS) entry which is preliminary data.</text>
</comment>
<dbReference type="PANTHER" id="PTHR33048">
    <property type="entry name" value="PTH11-LIKE INTEGRAL MEMBRANE PROTEIN (AFU_ORTHOLOGUE AFUA_5G11245)"/>
    <property type="match status" value="1"/>
</dbReference>
<dbReference type="Proteomes" id="UP000777438">
    <property type="component" value="Unassembled WGS sequence"/>
</dbReference>
<evidence type="ECO:0000256" key="6">
    <source>
        <dbReference type="ARBA" id="ARBA00022622"/>
    </source>
</evidence>
<feature type="compositionally biased region" description="Polar residues" evidence="14">
    <location>
        <begin position="442"/>
        <end position="456"/>
    </location>
</feature>
<keyword evidence="12" id="KW-0449">Lipoprotein</keyword>
<keyword evidence="8 16" id="KW-0732">Signal</keyword>
<gene>
    <name evidence="18" type="ORF">B0T10DRAFT_513027</name>
</gene>
<evidence type="ECO:0000313" key="19">
    <source>
        <dbReference type="Proteomes" id="UP000777438"/>
    </source>
</evidence>
<name>A0A9P8W4A3_9HYPO</name>
<dbReference type="InterPro" id="IPR052337">
    <property type="entry name" value="SAT4-like"/>
</dbReference>
<evidence type="ECO:0000256" key="7">
    <source>
        <dbReference type="ARBA" id="ARBA00022692"/>
    </source>
</evidence>
<dbReference type="Pfam" id="PF20684">
    <property type="entry name" value="Fung_rhodopsin"/>
    <property type="match status" value="1"/>
</dbReference>
<keyword evidence="11" id="KW-1015">Disulfide bond</keyword>
<reference evidence="18 19" key="1">
    <citation type="journal article" date="2021" name="Nat. Commun.">
        <title>Genetic determinants of endophytism in the Arabidopsis root mycobiome.</title>
        <authorList>
            <person name="Mesny F."/>
            <person name="Miyauchi S."/>
            <person name="Thiergart T."/>
            <person name="Pickel B."/>
            <person name="Atanasova L."/>
            <person name="Karlsson M."/>
            <person name="Huettel B."/>
            <person name="Barry K.W."/>
            <person name="Haridas S."/>
            <person name="Chen C."/>
            <person name="Bauer D."/>
            <person name="Andreopoulos W."/>
            <person name="Pangilinan J."/>
            <person name="LaButti K."/>
            <person name="Riley R."/>
            <person name="Lipzen A."/>
            <person name="Clum A."/>
            <person name="Drula E."/>
            <person name="Henrissat B."/>
            <person name="Kohler A."/>
            <person name="Grigoriev I.V."/>
            <person name="Martin F.M."/>
            <person name="Hacquard S."/>
        </authorList>
    </citation>
    <scope>NUCLEOTIDE SEQUENCE [LARGE SCALE GENOMIC DNA]</scope>
    <source>
        <strain evidence="18 19">MPI-CAGE-CH-0241</strain>
    </source>
</reference>
<keyword evidence="19" id="KW-1185">Reference proteome</keyword>
<keyword evidence="6" id="KW-0325">Glycoprotein</keyword>
<evidence type="ECO:0000259" key="17">
    <source>
        <dbReference type="SMART" id="SM00747"/>
    </source>
</evidence>
<feature type="chain" id="PRO_5040211764" description="CFEM domain-containing protein" evidence="16">
    <location>
        <begin position="17"/>
        <end position="456"/>
    </location>
</feature>
<protein>
    <recommendedName>
        <fullName evidence="17">CFEM domain-containing protein</fullName>
    </recommendedName>
</protein>
<evidence type="ECO:0000256" key="1">
    <source>
        <dbReference type="ARBA" id="ARBA00004141"/>
    </source>
</evidence>
<keyword evidence="9 15" id="KW-1133">Transmembrane helix</keyword>
<evidence type="ECO:0000256" key="12">
    <source>
        <dbReference type="ARBA" id="ARBA00023288"/>
    </source>
</evidence>
<feature type="transmembrane region" description="Helical" evidence="15">
    <location>
        <begin position="132"/>
        <end position="155"/>
    </location>
</feature>
<proteinExistence type="inferred from homology"/>
<keyword evidence="7 15" id="KW-0812">Transmembrane</keyword>
<feature type="signal peptide" evidence="16">
    <location>
        <begin position="1"/>
        <end position="16"/>
    </location>
</feature>
<evidence type="ECO:0000313" key="18">
    <source>
        <dbReference type="EMBL" id="KAH6889830.1"/>
    </source>
</evidence>
<feature type="transmembrane region" description="Helical" evidence="15">
    <location>
        <begin position="99"/>
        <end position="120"/>
    </location>
</feature>
<evidence type="ECO:0000256" key="15">
    <source>
        <dbReference type="SAM" id="Phobius"/>
    </source>
</evidence>
<feature type="transmembrane region" description="Helical" evidence="15">
    <location>
        <begin position="333"/>
        <end position="352"/>
    </location>
</feature>
<feature type="domain" description="CFEM" evidence="17">
    <location>
        <begin position="26"/>
        <end position="90"/>
    </location>
</feature>
<feature type="transmembrane region" description="Helical" evidence="15">
    <location>
        <begin position="259"/>
        <end position="281"/>
    </location>
</feature>
<dbReference type="Pfam" id="PF05730">
    <property type="entry name" value="CFEM"/>
    <property type="match status" value="1"/>
</dbReference>
<evidence type="ECO:0000256" key="3">
    <source>
        <dbReference type="ARBA" id="ARBA00004613"/>
    </source>
</evidence>
<evidence type="ECO:0000256" key="11">
    <source>
        <dbReference type="ARBA" id="ARBA00023157"/>
    </source>
</evidence>
<keyword evidence="10 15" id="KW-0472">Membrane</keyword>
<evidence type="ECO:0000256" key="14">
    <source>
        <dbReference type="SAM" id="MobiDB-lite"/>
    </source>
</evidence>